<dbReference type="EMBL" id="JFHU01000118">
    <property type="protein sequence ID" value="EXX88695.1"/>
    <property type="molecule type" value="Genomic_DNA"/>
</dbReference>
<accession>A0A9W5S0M4</accession>
<comment type="caution">
    <text evidence="1">The sequence shown here is derived from an EMBL/GenBank/DDBJ whole genome shotgun (WGS) entry which is preliminary data.</text>
</comment>
<dbReference type="AlphaFoldDB" id="A0A9W5S0M4"/>
<protein>
    <submittedName>
        <fullName evidence="1">Uncharacterized protein</fullName>
    </submittedName>
</protein>
<keyword evidence="2" id="KW-1185">Reference proteome</keyword>
<reference evidence="1 2" key="1">
    <citation type="submission" date="2014-02" db="EMBL/GenBank/DDBJ databases">
        <title>Genome sequence of Paenibacillus darwinianus reveals adaptive mechanisms for survival in Antarctic soils.</title>
        <authorList>
            <person name="Dsouza M."/>
            <person name="Taylor M.W."/>
            <person name="Turner S.J."/>
            <person name="Aislabie J."/>
        </authorList>
    </citation>
    <scope>NUCLEOTIDE SEQUENCE [LARGE SCALE GENOMIC DNA]</scope>
    <source>
        <strain evidence="1 2">CE1</strain>
    </source>
</reference>
<dbReference type="RefSeq" id="WP_036582172.1">
    <property type="nucleotide sequence ID" value="NZ_KK082154.1"/>
</dbReference>
<organism evidence="1 2">
    <name type="scientific">Paenibacillus darwinianus</name>
    <dbReference type="NCBI Taxonomy" id="1380763"/>
    <lineage>
        <taxon>Bacteria</taxon>
        <taxon>Bacillati</taxon>
        <taxon>Bacillota</taxon>
        <taxon>Bacilli</taxon>
        <taxon>Bacillales</taxon>
        <taxon>Paenibacillaceae</taxon>
        <taxon>Paenibacillus</taxon>
    </lineage>
</organism>
<gene>
    <name evidence="1" type="ORF">BG53_01425</name>
</gene>
<evidence type="ECO:0000313" key="1">
    <source>
        <dbReference type="EMBL" id="EXX88695.1"/>
    </source>
</evidence>
<evidence type="ECO:0000313" key="2">
    <source>
        <dbReference type="Proteomes" id="UP000053750"/>
    </source>
</evidence>
<dbReference type="Proteomes" id="UP000053750">
    <property type="component" value="Unassembled WGS sequence"/>
</dbReference>
<proteinExistence type="predicted"/>
<name>A0A9W5S0M4_9BACL</name>
<dbReference type="OrthoDB" id="9810528at2"/>
<sequence length="204" mass="23056">MPNIWTHLIFGAEVLERAGERELIGGPGGRLCARLRASHTLDRNVHPYVFSRSGFRKWDHQRFEVMMDTLVVSRRLRLETWKLFHDPSGIRRALTLNDQGRPWSDPTDGTAKRSDTFDDMWQHALTESVSIILTALKWLRSEGERETCTTGDKTSRSAAVRAETAALIGNRSYETGDSGARILFADPIWPDGRGAHPDKAERSV</sequence>